<sequence length="242" mass="28512">MNIESAAINILKRGVELDTKKRYTEALVCYQEGLQILVDKMKGEIDDSARSYLRKKVEEYMNRAETIKKMVLQQKEAGQFHEQVHIENNSTGHSYKTLFGRFLDEDVQFVLVEDPYIRSFHQCQNFLRLCELLVRSCSNLRYIELMTSREPKTSHEQQQWFNNLANDLTRYRINLEVKFSETLHDRQITLSSGWIIKIGRGLDFFKPPDNKFCLGVYDLDLRQCHETTVDIFHSKNVKQSYG</sequence>
<dbReference type="CDD" id="cd02685">
    <property type="entry name" value="MIT_C"/>
    <property type="match status" value="1"/>
</dbReference>
<evidence type="ECO:0000313" key="2">
    <source>
        <dbReference type="EMBL" id="KAL0829721.1"/>
    </source>
</evidence>
<evidence type="ECO:0000313" key="3">
    <source>
        <dbReference type="Proteomes" id="UP001549921"/>
    </source>
</evidence>
<dbReference type="AlphaFoldDB" id="A0ABD0SWI1"/>
<gene>
    <name evidence="2" type="ORF">ABMA28_003217</name>
</gene>
<dbReference type="Pfam" id="PF16565">
    <property type="entry name" value="MIT_C"/>
    <property type="match status" value="1"/>
</dbReference>
<evidence type="ECO:0000259" key="1">
    <source>
        <dbReference type="SMART" id="SM00745"/>
    </source>
</evidence>
<dbReference type="InterPro" id="IPR007330">
    <property type="entry name" value="MIT_dom"/>
</dbReference>
<dbReference type="InterPro" id="IPR052817">
    <property type="entry name" value="MIT_domain_contain_protein1"/>
</dbReference>
<dbReference type="InterPro" id="IPR038113">
    <property type="entry name" value="MITD1_C_sf"/>
</dbReference>
<dbReference type="EMBL" id="JBEDNZ010000014">
    <property type="protein sequence ID" value="KAL0829721.1"/>
    <property type="molecule type" value="Genomic_DNA"/>
</dbReference>
<proteinExistence type="predicted"/>
<name>A0ABD0SWI1_LOXSC</name>
<dbReference type="SMART" id="SM00745">
    <property type="entry name" value="MIT"/>
    <property type="match status" value="1"/>
</dbReference>
<dbReference type="Gene3D" id="1.20.58.80">
    <property type="entry name" value="Phosphotransferase system, lactose/cellobiose-type IIA subunit"/>
    <property type="match status" value="1"/>
</dbReference>
<protein>
    <recommendedName>
        <fullName evidence="1">MIT domain-containing protein</fullName>
    </recommendedName>
</protein>
<dbReference type="PANTHER" id="PTHR21222">
    <property type="entry name" value="MIT DOMAIN-CONTAINING PROTEIN 1"/>
    <property type="match status" value="1"/>
</dbReference>
<dbReference type="Pfam" id="PF04212">
    <property type="entry name" value="MIT"/>
    <property type="match status" value="1"/>
</dbReference>
<comment type="caution">
    <text evidence="2">The sequence shown here is derived from an EMBL/GenBank/DDBJ whole genome shotgun (WGS) entry which is preliminary data.</text>
</comment>
<reference evidence="2 3" key="1">
    <citation type="submission" date="2024-06" db="EMBL/GenBank/DDBJ databases">
        <title>A chromosome-level genome assembly of beet webworm, Loxostege sticticalis.</title>
        <authorList>
            <person name="Zhang Y."/>
        </authorList>
    </citation>
    <scope>NUCLEOTIDE SEQUENCE [LARGE SCALE GENOMIC DNA]</scope>
    <source>
        <strain evidence="2">AQ028</strain>
        <tissue evidence="2">Male pupae</tissue>
    </source>
</reference>
<dbReference type="InterPro" id="IPR032341">
    <property type="entry name" value="MITD1_C"/>
</dbReference>
<dbReference type="Proteomes" id="UP001549921">
    <property type="component" value="Unassembled WGS sequence"/>
</dbReference>
<dbReference type="InterPro" id="IPR036181">
    <property type="entry name" value="MIT_dom_sf"/>
</dbReference>
<feature type="domain" description="MIT" evidence="1">
    <location>
        <begin position="2"/>
        <end position="78"/>
    </location>
</feature>
<dbReference type="PANTHER" id="PTHR21222:SF1">
    <property type="entry name" value="MIT DOMAIN-CONTAINING PROTEIN 1"/>
    <property type="match status" value="1"/>
</dbReference>
<dbReference type="Gene3D" id="3.30.870.30">
    <property type="entry name" value="MITD, C-terminal phospholipase D-like domain"/>
    <property type="match status" value="1"/>
</dbReference>
<organism evidence="2 3">
    <name type="scientific">Loxostege sticticalis</name>
    <name type="common">Beet webworm moth</name>
    <dbReference type="NCBI Taxonomy" id="481309"/>
    <lineage>
        <taxon>Eukaryota</taxon>
        <taxon>Metazoa</taxon>
        <taxon>Ecdysozoa</taxon>
        <taxon>Arthropoda</taxon>
        <taxon>Hexapoda</taxon>
        <taxon>Insecta</taxon>
        <taxon>Pterygota</taxon>
        <taxon>Neoptera</taxon>
        <taxon>Endopterygota</taxon>
        <taxon>Lepidoptera</taxon>
        <taxon>Glossata</taxon>
        <taxon>Ditrysia</taxon>
        <taxon>Pyraloidea</taxon>
        <taxon>Crambidae</taxon>
        <taxon>Pyraustinae</taxon>
        <taxon>Loxostege</taxon>
    </lineage>
</organism>
<accession>A0ABD0SWI1</accession>
<dbReference type="SUPFAM" id="SSF116846">
    <property type="entry name" value="MIT domain"/>
    <property type="match status" value="1"/>
</dbReference>